<dbReference type="SMART" id="SM01100">
    <property type="entry name" value="CRAL_TRIO_N"/>
    <property type="match status" value="1"/>
</dbReference>
<dbReference type="GO" id="GO:1902936">
    <property type="term" value="F:phosphatidylinositol bisphosphate binding"/>
    <property type="evidence" value="ECO:0007669"/>
    <property type="project" value="TreeGrafter"/>
</dbReference>
<evidence type="ECO:0000313" key="3">
    <source>
        <dbReference type="Proteomes" id="UP000821853"/>
    </source>
</evidence>
<dbReference type="Pfam" id="PF03765">
    <property type="entry name" value="CRAL_TRIO_N"/>
    <property type="match status" value="1"/>
</dbReference>
<name>A0A9J6H6P9_HAELO</name>
<reference evidence="2 3" key="1">
    <citation type="journal article" date="2020" name="Cell">
        <title>Large-Scale Comparative Analyses of Tick Genomes Elucidate Their Genetic Diversity and Vector Capacities.</title>
        <authorList>
            <consortium name="Tick Genome and Microbiome Consortium (TIGMIC)"/>
            <person name="Jia N."/>
            <person name="Wang J."/>
            <person name="Shi W."/>
            <person name="Du L."/>
            <person name="Sun Y."/>
            <person name="Zhan W."/>
            <person name="Jiang J.F."/>
            <person name="Wang Q."/>
            <person name="Zhang B."/>
            <person name="Ji P."/>
            <person name="Bell-Sakyi L."/>
            <person name="Cui X.M."/>
            <person name="Yuan T.T."/>
            <person name="Jiang B.G."/>
            <person name="Yang W.F."/>
            <person name="Lam T.T."/>
            <person name="Chang Q.C."/>
            <person name="Ding S.J."/>
            <person name="Wang X.J."/>
            <person name="Zhu J.G."/>
            <person name="Ruan X.D."/>
            <person name="Zhao L."/>
            <person name="Wei J.T."/>
            <person name="Ye R.Z."/>
            <person name="Que T.C."/>
            <person name="Du C.H."/>
            <person name="Zhou Y.H."/>
            <person name="Cheng J.X."/>
            <person name="Dai P.F."/>
            <person name="Guo W.B."/>
            <person name="Han X.H."/>
            <person name="Huang E.J."/>
            <person name="Li L.F."/>
            <person name="Wei W."/>
            <person name="Gao Y.C."/>
            <person name="Liu J.Z."/>
            <person name="Shao H.Z."/>
            <person name="Wang X."/>
            <person name="Wang C.C."/>
            <person name="Yang T.C."/>
            <person name="Huo Q.B."/>
            <person name="Li W."/>
            <person name="Chen H.Y."/>
            <person name="Chen S.E."/>
            <person name="Zhou L.G."/>
            <person name="Ni X.B."/>
            <person name="Tian J.H."/>
            <person name="Sheng Y."/>
            <person name="Liu T."/>
            <person name="Pan Y.S."/>
            <person name="Xia L.Y."/>
            <person name="Li J."/>
            <person name="Zhao F."/>
            <person name="Cao W.C."/>
        </authorList>
    </citation>
    <scope>NUCLEOTIDE SEQUENCE [LARGE SCALE GENOMIC DNA]</scope>
    <source>
        <strain evidence="2">HaeL-2018</strain>
    </source>
</reference>
<dbReference type="Proteomes" id="UP000821853">
    <property type="component" value="Unassembled WGS sequence"/>
</dbReference>
<dbReference type="EMBL" id="JABSTR010000196">
    <property type="protein sequence ID" value="KAH9382697.1"/>
    <property type="molecule type" value="Genomic_DNA"/>
</dbReference>
<organism evidence="2 3">
    <name type="scientific">Haemaphysalis longicornis</name>
    <name type="common">Bush tick</name>
    <dbReference type="NCBI Taxonomy" id="44386"/>
    <lineage>
        <taxon>Eukaryota</taxon>
        <taxon>Metazoa</taxon>
        <taxon>Ecdysozoa</taxon>
        <taxon>Arthropoda</taxon>
        <taxon>Chelicerata</taxon>
        <taxon>Arachnida</taxon>
        <taxon>Acari</taxon>
        <taxon>Parasitiformes</taxon>
        <taxon>Ixodida</taxon>
        <taxon>Ixodoidea</taxon>
        <taxon>Ixodidae</taxon>
        <taxon>Haemaphysalinae</taxon>
        <taxon>Haemaphysalis</taxon>
    </lineage>
</organism>
<dbReference type="SUPFAM" id="SSF46938">
    <property type="entry name" value="CRAL/TRIO N-terminal domain"/>
    <property type="match status" value="1"/>
</dbReference>
<feature type="domain" description="CRAL/TRIO N-terminal" evidence="1">
    <location>
        <begin position="56"/>
        <end position="81"/>
    </location>
</feature>
<proteinExistence type="predicted"/>
<dbReference type="InterPro" id="IPR011074">
    <property type="entry name" value="CRAL/TRIO_N_dom"/>
</dbReference>
<dbReference type="VEuPathDB" id="VectorBase:HLOH_052693"/>
<dbReference type="OMA" id="FLPSEHK"/>
<dbReference type="OrthoDB" id="6480050at2759"/>
<accession>A0A9J6H6P9</accession>
<evidence type="ECO:0000259" key="1">
    <source>
        <dbReference type="SMART" id="SM01100"/>
    </source>
</evidence>
<comment type="caution">
    <text evidence="2">The sequence shown here is derived from an EMBL/GenBank/DDBJ whole genome shotgun (WGS) entry which is preliminary data.</text>
</comment>
<dbReference type="GO" id="GO:0016020">
    <property type="term" value="C:membrane"/>
    <property type="evidence" value="ECO:0007669"/>
    <property type="project" value="TreeGrafter"/>
</dbReference>
<dbReference type="InterPro" id="IPR036273">
    <property type="entry name" value="CRAL/TRIO_N_dom_sf"/>
</dbReference>
<dbReference type="Gene3D" id="1.10.8.20">
    <property type="entry name" value="N-terminal domain of phosphatidylinositol transfer protein sec14p"/>
    <property type="match status" value="1"/>
</dbReference>
<dbReference type="PANTHER" id="PTHR10174:SF130">
    <property type="entry name" value="ALPHA-TOCOPHEROL TRANSFER PROTEIN-LIKE"/>
    <property type="match status" value="1"/>
</dbReference>
<dbReference type="AlphaFoldDB" id="A0A9J6H6P9"/>
<sequence length="157" mass="17872">MTKTAECGDPDITGILPDLELVARTELGETPEVKERCLALLRELIAGDEQLHCPADDTFLVKFLRARKYCVEKTFQIIRNYFRLRQRPAGLSADLSPYTVPYHKVIVENRLILVSKLRDPQGRAVAMLKLGKSTHRFRLRKKKKPSKGSLCQDPVLV</sequence>
<keyword evidence="3" id="KW-1185">Reference proteome</keyword>
<dbReference type="PANTHER" id="PTHR10174">
    <property type="entry name" value="ALPHA-TOCOPHEROL TRANSFER PROTEIN-RELATED"/>
    <property type="match status" value="1"/>
</dbReference>
<protein>
    <recommendedName>
        <fullName evidence="1">CRAL/TRIO N-terminal domain-containing protein</fullName>
    </recommendedName>
</protein>
<gene>
    <name evidence="2" type="ORF">HPB48_023253</name>
</gene>
<evidence type="ECO:0000313" key="2">
    <source>
        <dbReference type="EMBL" id="KAH9382697.1"/>
    </source>
</evidence>